<dbReference type="SUPFAM" id="SSF50677">
    <property type="entry name" value="ValRS/IleRS/LeuRS editing domain"/>
    <property type="match status" value="1"/>
</dbReference>
<evidence type="ECO:0000313" key="14">
    <source>
        <dbReference type="EMBL" id="RFA96067.1"/>
    </source>
</evidence>
<dbReference type="GO" id="GO:0002161">
    <property type="term" value="F:aminoacyl-tRNA deacylase activity"/>
    <property type="evidence" value="ECO:0007669"/>
    <property type="project" value="InterPro"/>
</dbReference>
<evidence type="ECO:0000256" key="10">
    <source>
        <dbReference type="RuleBase" id="RU363035"/>
    </source>
</evidence>
<evidence type="ECO:0000313" key="17">
    <source>
        <dbReference type="Proteomes" id="UP000257123"/>
    </source>
</evidence>
<feature type="short sequence motif" description="'KMSKS' region" evidence="9">
    <location>
        <begin position="638"/>
        <end position="642"/>
    </location>
</feature>
<comment type="subcellular location">
    <subcellularLocation>
        <location evidence="9">Cytoplasm</location>
    </subcellularLocation>
</comment>
<dbReference type="PANTHER" id="PTHR45794:SF1">
    <property type="entry name" value="LEUCINE--TRNA LIGASE, CYTOPLASMIC"/>
    <property type="match status" value="1"/>
</dbReference>
<dbReference type="PANTHER" id="PTHR45794">
    <property type="entry name" value="LEUCYL-TRNA SYNTHETASE"/>
    <property type="match status" value="1"/>
</dbReference>
<dbReference type="Gene3D" id="3.90.740.10">
    <property type="entry name" value="Valyl/Leucyl/Isoleucyl-tRNA synthetase, editing domain"/>
    <property type="match status" value="1"/>
</dbReference>
<feature type="binding site" evidence="9">
    <location>
        <position position="641"/>
    </location>
    <ligand>
        <name>ATP</name>
        <dbReference type="ChEBI" id="CHEBI:30616"/>
    </ligand>
</feature>
<dbReference type="Pfam" id="PF00133">
    <property type="entry name" value="tRNA-synt_1"/>
    <property type="match status" value="1"/>
</dbReference>
<evidence type="ECO:0000259" key="12">
    <source>
        <dbReference type="Pfam" id="PF08264"/>
    </source>
</evidence>
<reference evidence="16 17" key="1">
    <citation type="submission" date="2017-07" db="EMBL/GenBank/DDBJ databases">
        <title>Draft genome sequence of aerobic hyperthermophilic archaea, Pyrobaculum aerophilum YKB31 and YKB32.</title>
        <authorList>
            <person name="Mochizuki T."/>
            <person name="Berliner A.J."/>
            <person name="Yoshida-Takashima Y."/>
            <person name="Takaki Y."/>
            <person name="Nunoura T."/>
            <person name="Takai K."/>
        </authorList>
    </citation>
    <scope>NUCLEOTIDE SEQUENCE [LARGE SCALE GENOMIC DNA]</scope>
    <source>
        <strain evidence="15 17">YKB31</strain>
        <strain evidence="14 16">YKB32</strain>
    </source>
</reference>
<feature type="domain" description="Aminoacyl-tRNA synthetase class Ia" evidence="11">
    <location>
        <begin position="14"/>
        <end position="515"/>
    </location>
</feature>
<dbReference type="Gene3D" id="1.10.730.10">
    <property type="entry name" value="Isoleucyl-tRNA Synthetase, Domain 1"/>
    <property type="match status" value="1"/>
</dbReference>
<comment type="similarity">
    <text evidence="1 9 10">Belongs to the class-I aminoacyl-tRNA synthetase family.</text>
</comment>
<evidence type="ECO:0000256" key="5">
    <source>
        <dbReference type="ARBA" id="ARBA00022840"/>
    </source>
</evidence>
<dbReference type="PROSITE" id="PS00178">
    <property type="entry name" value="AA_TRNA_LIGASE_I"/>
    <property type="match status" value="1"/>
</dbReference>
<dbReference type="NCBIfam" id="NF008957">
    <property type="entry name" value="PRK12300.1"/>
    <property type="match status" value="1"/>
</dbReference>
<dbReference type="InterPro" id="IPR009080">
    <property type="entry name" value="tRNAsynth_Ia_anticodon-bd"/>
</dbReference>
<evidence type="ECO:0000256" key="8">
    <source>
        <dbReference type="ARBA" id="ARBA00047469"/>
    </source>
</evidence>
<dbReference type="Gene3D" id="3.30.2320.20">
    <property type="entry name" value="Class I aminoacyl-tRNA synthetases (RS)"/>
    <property type="match status" value="1"/>
</dbReference>
<keyword evidence="5 9" id="KW-0067">ATP-binding</keyword>
<dbReference type="GO" id="GO:0005737">
    <property type="term" value="C:cytoplasm"/>
    <property type="evidence" value="ECO:0007669"/>
    <property type="project" value="UniProtKB-SubCell"/>
</dbReference>
<evidence type="ECO:0000313" key="16">
    <source>
        <dbReference type="Proteomes" id="UP000256877"/>
    </source>
</evidence>
<keyword evidence="4 9" id="KW-0547">Nucleotide-binding</keyword>
<proteinExistence type="inferred from homology"/>
<keyword evidence="3 9" id="KW-0436">Ligase</keyword>
<dbReference type="EMBL" id="NMUF01000044">
    <property type="protein sequence ID" value="RFA96067.1"/>
    <property type="molecule type" value="Genomic_DNA"/>
</dbReference>
<dbReference type="Proteomes" id="UP000257123">
    <property type="component" value="Unassembled WGS sequence"/>
</dbReference>
<name>A0A371QZ68_9CREN</name>
<dbReference type="InterPro" id="IPR001412">
    <property type="entry name" value="aa-tRNA-synth_I_CS"/>
</dbReference>
<dbReference type="GO" id="GO:0004823">
    <property type="term" value="F:leucine-tRNA ligase activity"/>
    <property type="evidence" value="ECO:0007669"/>
    <property type="project" value="UniProtKB-UniRule"/>
</dbReference>
<dbReference type="InterPro" id="IPR002300">
    <property type="entry name" value="aa-tRNA-synth_Ia"/>
</dbReference>
<evidence type="ECO:0000256" key="7">
    <source>
        <dbReference type="ARBA" id="ARBA00023146"/>
    </source>
</evidence>
<dbReference type="AlphaFoldDB" id="A0A371QZ68"/>
<dbReference type="EMBL" id="NMUE01000010">
    <property type="protein sequence ID" value="RFA96801.1"/>
    <property type="molecule type" value="Genomic_DNA"/>
</dbReference>
<dbReference type="NCBIfam" id="TIGR00395">
    <property type="entry name" value="leuS_arch"/>
    <property type="match status" value="1"/>
</dbReference>
<dbReference type="SUPFAM" id="SSF52374">
    <property type="entry name" value="Nucleotidylyl transferase"/>
    <property type="match status" value="1"/>
</dbReference>
<dbReference type="InterPro" id="IPR009008">
    <property type="entry name" value="Val/Leu/Ile-tRNA-synth_edit"/>
</dbReference>
<keyword evidence="7 9" id="KW-0030">Aminoacyl-tRNA synthetase</keyword>
<dbReference type="InterPro" id="IPR014729">
    <property type="entry name" value="Rossmann-like_a/b/a_fold"/>
</dbReference>
<dbReference type="HAMAP" id="MF_00049_A">
    <property type="entry name" value="Leu_tRNA_synth_A"/>
    <property type="match status" value="1"/>
</dbReference>
<evidence type="ECO:0000256" key="1">
    <source>
        <dbReference type="ARBA" id="ARBA00005594"/>
    </source>
</evidence>
<sequence length="945" mass="106757">MSELSSLFIKMAEKWQAKWAEARVYEPEPRPGAAKFFVTAAYPYPNGAIHIGHGRTYLIADVLARFHRHMGRVVLFPMGFHYTGTPILTIAEAIASGDATVIEEYMAIYGVPKDEIEKMGNPLYLARYFHEQSKRAMQKFGLGIDWTREFTTIDPEYQRFIQWQFEKLRERGLIVRGRHPVGWCPRHSMPVGAHDTKDDKEPEIGQWTLIYFADEEGLVFPAATLRPETVLGVTNMWINPDAEYAVIEHNGRKMVVSKDAAFRLSFQGNVRILREARGREFVGRSVQNPVTGEWVPVYEAKFVDPRVGTGVVMSVPAHAPYDYAALRDLNAVRLIPLIRVEGYGDYPAKEVVERMGIKSQTDPALEEATREVYSAEYTKGVMREDVVGRVGAHLSEPARSMLRAVFKMYFAGRPVREAREFISKWLVEAGIGGVMYDIMNKPVYCRCGTEIVVKVLEDQWFINYGEGRWKELARKLVEEMAIVPPEAKAHFLATIDWLDKRACARTRGLGTPLPWSDGWVIESLSDSTIYMAFYTVIKRIRQFGIKPEQLIKEFWDYVFLGVGTPEEVAKRTGVPPEQLKAIREEFDFWYPLDSRNSGKDLIPNHLTFFIFNHVAIFPREKWPRQIVANGWVLREGEKMSKSKRNVLPLDKAVDMYGPDPLRATLAIAAEVEQDLDFRHAEAIRNAQQLMSIYSLAQRLAQTAEDRGPNWLDKWLVSEIALVLERAREAYEKVRVRQAAVEVLYNAKSVFDQYLASVERPSKLAVEAARAWAVAMEPIAPHLAEEVWSILGGEGLVVKAPWPQLRPDPAALLAKRYVDMVIDDVKRIPAFGEGAKRVVIYVNPNYAWVKAALSGDVKAVINAGAPPQAAKRVVDIVKTLGDELRGLISAVGKFDEAEALASYKNYMEKALGAPVEIYNADDPSAPDLGGKKKVALPLRPGIYIEK</sequence>
<comment type="catalytic activity">
    <reaction evidence="8 9">
        <text>tRNA(Leu) + L-leucine + ATP = L-leucyl-tRNA(Leu) + AMP + diphosphate</text>
        <dbReference type="Rhea" id="RHEA:11688"/>
        <dbReference type="Rhea" id="RHEA-COMP:9613"/>
        <dbReference type="Rhea" id="RHEA-COMP:9622"/>
        <dbReference type="ChEBI" id="CHEBI:30616"/>
        <dbReference type="ChEBI" id="CHEBI:33019"/>
        <dbReference type="ChEBI" id="CHEBI:57427"/>
        <dbReference type="ChEBI" id="CHEBI:78442"/>
        <dbReference type="ChEBI" id="CHEBI:78494"/>
        <dbReference type="ChEBI" id="CHEBI:456215"/>
        <dbReference type="EC" id="6.1.1.4"/>
    </reaction>
</comment>
<dbReference type="InterPro" id="IPR015413">
    <property type="entry name" value="Methionyl/Leucyl_tRNA_Synth"/>
</dbReference>
<organism evidence="14 16">
    <name type="scientific">Pyrobaculum aerophilum</name>
    <dbReference type="NCBI Taxonomy" id="13773"/>
    <lineage>
        <taxon>Archaea</taxon>
        <taxon>Thermoproteota</taxon>
        <taxon>Thermoprotei</taxon>
        <taxon>Thermoproteales</taxon>
        <taxon>Thermoproteaceae</taxon>
        <taxon>Pyrobaculum</taxon>
    </lineage>
</organism>
<feature type="domain" description="Methionyl/Valyl/Leucyl/Isoleucyl-tRNA synthetase anticodon-binding" evidence="12">
    <location>
        <begin position="712"/>
        <end position="809"/>
    </location>
</feature>
<comment type="caution">
    <text evidence="14">The sequence shown here is derived from an EMBL/GenBank/DDBJ whole genome shotgun (WGS) entry which is preliminary data.</text>
</comment>
<keyword evidence="6 9" id="KW-0648">Protein biosynthesis</keyword>
<dbReference type="GO" id="GO:0006429">
    <property type="term" value="P:leucyl-tRNA aminoacylation"/>
    <property type="evidence" value="ECO:0007669"/>
    <property type="project" value="UniProtKB-UniRule"/>
</dbReference>
<evidence type="ECO:0000313" key="15">
    <source>
        <dbReference type="EMBL" id="RFA96801.1"/>
    </source>
</evidence>
<protein>
    <recommendedName>
        <fullName evidence="9">Leucine--tRNA ligase</fullName>
        <ecNumber evidence="9">6.1.1.4</ecNumber>
    </recommendedName>
    <alternativeName>
        <fullName evidence="9">Leucyl-tRNA synthetase</fullName>
        <shortName evidence="9">LeuRS</shortName>
    </alternativeName>
</protein>
<evidence type="ECO:0000256" key="6">
    <source>
        <dbReference type="ARBA" id="ARBA00022917"/>
    </source>
</evidence>
<dbReference type="RefSeq" id="WP_116420865.1">
    <property type="nucleotide sequence ID" value="NZ_NMUE01000010.1"/>
</dbReference>
<dbReference type="Gene3D" id="1.10.10.720">
    <property type="entry name" value="leucyl-tRNA synthetase"/>
    <property type="match status" value="1"/>
</dbReference>
<dbReference type="Pfam" id="PF08264">
    <property type="entry name" value="Anticodon_1"/>
    <property type="match status" value="1"/>
</dbReference>
<dbReference type="GO" id="GO:0005524">
    <property type="term" value="F:ATP binding"/>
    <property type="evidence" value="ECO:0007669"/>
    <property type="project" value="UniProtKB-UniRule"/>
</dbReference>
<dbReference type="Gene3D" id="3.40.50.620">
    <property type="entry name" value="HUPs"/>
    <property type="match status" value="1"/>
</dbReference>
<keyword evidence="2 9" id="KW-0963">Cytoplasm</keyword>
<dbReference type="SUPFAM" id="SSF47323">
    <property type="entry name" value="Anticodon-binding domain of a subclass of class I aminoacyl-tRNA synthetases"/>
    <property type="match status" value="1"/>
</dbReference>
<evidence type="ECO:0000259" key="11">
    <source>
        <dbReference type="Pfam" id="PF00133"/>
    </source>
</evidence>
<evidence type="ECO:0000256" key="3">
    <source>
        <dbReference type="ARBA" id="ARBA00022598"/>
    </source>
</evidence>
<feature type="domain" description="Methionyl/Leucyl tRNA synthetase" evidence="13">
    <location>
        <begin position="598"/>
        <end position="686"/>
    </location>
</feature>
<feature type="short sequence motif" description="'HIGH' region" evidence="9">
    <location>
        <begin position="43"/>
        <end position="53"/>
    </location>
</feature>
<gene>
    <name evidence="9 14" type="primary">leuS</name>
    <name evidence="15" type="ORF">CGL51_04580</name>
    <name evidence="14" type="ORF">CGL52_11655</name>
</gene>
<evidence type="ECO:0000256" key="4">
    <source>
        <dbReference type="ARBA" id="ARBA00022741"/>
    </source>
</evidence>
<dbReference type="EC" id="6.1.1.4" evidence="9"/>
<dbReference type="Pfam" id="PF09334">
    <property type="entry name" value="tRNA-synt_1g"/>
    <property type="match status" value="1"/>
</dbReference>
<evidence type="ECO:0000256" key="2">
    <source>
        <dbReference type="ARBA" id="ARBA00022490"/>
    </source>
</evidence>
<dbReference type="InterPro" id="IPR004493">
    <property type="entry name" value="Leu-tRNA-synth_Ia_arc/euk"/>
</dbReference>
<dbReference type="Proteomes" id="UP000256877">
    <property type="component" value="Unassembled WGS sequence"/>
</dbReference>
<accession>A0A371QZ68</accession>
<evidence type="ECO:0000256" key="9">
    <source>
        <dbReference type="HAMAP-Rule" id="MF_00049"/>
    </source>
</evidence>
<evidence type="ECO:0000259" key="13">
    <source>
        <dbReference type="Pfam" id="PF09334"/>
    </source>
</evidence>
<dbReference type="OrthoDB" id="23906at2157"/>
<dbReference type="InterPro" id="IPR020791">
    <property type="entry name" value="Leu-tRNA-lgase_arc"/>
</dbReference>
<dbReference type="InterPro" id="IPR013155">
    <property type="entry name" value="M/V/L/I-tRNA-synth_anticd-bd"/>
</dbReference>